<evidence type="ECO:0000313" key="1">
    <source>
        <dbReference type="EMBL" id="CEM50218.1"/>
    </source>
</evidence>
<dbReference type="AlphaFoldDB" id="A0A0G4I070"/>
<gene>
    <name evidence="1" type="ORF">Cvel_34271</name>
</gene>
<reference evidence="1" key="1">
    <citation type="submission" date="2014-11" db="EMBL/GenBank/DDBJ databases">
        <authorList>
            <person name="Otto D Thomas"/>
            <person name="Naeem Raeece"/>
        </authorList>
    </citation>
    <scope>NUCLEOTIDE SEQUENCE</scope>
</reference>
<protein>
    <submittedName>
        <fullName evidence="1">Uncharacterized protein</fullName>
    </submittedName>
</protein>
<organism evidence="1">
    <name type="scientific">Chromera velia CCMP2878</name>
    <dbReference type="NCBI Taxonomy" id="1169474"/>
    <lineage>
        <taxon>Eukaryota</taxon>
        <taxon>Sar</taxon>
        <taxon>Alveolata</taxon>
        <taxon>Colpodellida</taxon>
        <taxon>Chromeraceae</taxon>
        <taxon>Chromera</taxon>
    </lineage>
</organism>
<proteinExistence type="predicted"/>
<dbReference type="EMBL" id="CDMZ01004590">
    <property type="protein sequence ID" value="CEM50218.1"/>
    <property type="molecule type" value="Genomic_DNA"/>
</dbReference>
<accession>A0A0G4I070</accession>
<dbReference type="VEuPathDB" id="CryptoDB:Cvel_34271"/>
<name>A0A0G4I070_9ALVE</name>
<sequence length="274" mass="30603">MVVYRDSEFGGNASEVACSAVPLHQVLPSPKFTLIAQNLHRRSGFNFVTEIFSHPASPTRASELVTAINLSSKSNPGSRYVFLTSDTDWETLERNVLAGLEEVSYDLYYVGEVSYGTLIEAGNHYPGIKIATNADIAFPPVNFDCNWELDPPPVLGFSRADTIELSGEERSCKSYMGVGSYDAIAFTSVKEEALRMLHFGKNYWGTENVAAWVLDKVGQPVHNVCPWYFPIHVHNDKEVGDTRQHRIRINGNNSRSPRNRHTLDLCTFTNLIMG</sequence>